<evidence type="ECO:0000256" key="1">
    <source>
        <dbReference type="ARBA" id="ARBA00005005"/>
    </source>
</evidence>
<evidence type="ECO:0000256" key="5">
    <source>
        <dbReference type="ARBA" id="ARBA00023027"/>
    </source>
</evidence>
<dbReference type="InterPro" id="IPR008927">
    <property type="entry name" value="6-PGluconate_DH-like_C_sf"/>
</dbReference>
<dbReference type="NCBIfam" id="NF006143">
    <property type="entry name" value="PRK08293.1"/>
    <property type="match status" value="1"/>
</dbReference>
<dbReference type="InterPro" id="IPR052242">
    <property type="entry name" value="Mito_3-hydroxyacyl-CoA_DH"/>
</dbReference>
<keyword evidence="11" id="KW-1185">Reference proteome</keyword>
<evidence type="ECO:0000256" key="2">
    <source>
        <dbReference type="ARBA" id="ARBA00005086"/>
    </source>
</evidence>
<evidence type="ECO:0000313" key="10">
    <source>
        <dbReference type="EMBL" id="MEJ1155882.1"/>
    </source>
</evidence>
<keyword evidence="6" id="KW-0443">Lipid metabolism</keyword>
<comment type="pathway">
    <text evidence="2">Lipid metabolism; butanoate metabolism.</text>
</comment>
<dbReference type="Gene3D" id="3.40.50.720">
    <property type="entry name" value="NAD(P)-binding Rossmann-like Domain"/>
    <property type="match status" value="1"/>
</dbReference>
<evidence type="ECO:0000256" key="6">
    <source>
        <dbReference type="ARBA" id="ARBA00023098"/>
    </source>
</evidence>
<dbReference type="InterPro" id="IPR036291">
    <property type="entry name" value="NAD(P)-bd_dom_sf"/>
</dbReference>
<keyword evidence="5" id="KW-0520">NAD</keyword>
<dbReference type="Proteomes" id="UP001368654">
    <property type="component" value="Unassembled WGS sequence"/>
</dbReference>
<dbReference type="RefSeq" id="WP_337338292.1">
    <property type="nucleotide sequence ID" value="NZ_JBBDGL010000002.1"/>
</dbReference>
<evidence type="ECO:0000259" key="9">
    <source>
        <dbReference type="Pfam" id="PF02737"/>
    </source>
</evidence>
<sequence>MNTLNNVTVLGGGVLGAQIAYQAAFHGKNVTVYDINDEALEAARERFNKLVSVYVEAMPDAEEGQAAKAAESISLSSDLAEAVVDADLVIEAVPEILDLKKKVFSDLAKVAPEKTIFATNSSTMVPSQYAAEAGRPDRFLALHFANNIWVQNVAEVMGTERTSNEAYDAVVAYAEETGMDPILVKKEQPGYVLNSLLVPLLNAASALYVNGVADVETIDHTWRKGTGAQSGPFQMYDVIGLRTAYNVSSASDNPSSIKFAEILKTEFLDKGKFGVASGEGFYKY</sequence>
<organism evidence="10 11">
    <name type="scientific">Microbacterium marmarense</name>
    <dbReference type="NCBI Taxonomy" id="3122051"/>
    <lineage>
        <taxon>Bacteria</taxon>
        <taxon>Bacillati</taxon>
        <taxon>Actinomycetota</taxon>
        <taxon>Actinomycetes</taxon>
        <taxon>Micrococcales</taxon>
        <taxon>Microbacteriaceae</taxon>
        <taxon>Microbacterium</taxon>
    </lineage>
</organism>
<evidence type="ECO:0000256" key="4">
    <source>
        <dbReference type="ARBA" id="ARBA00023002"/>
    </source>
</evidence>
<dbReference type="Gene3D" id="1.10.1040.10">
    <property type="entry name" value="N-(1-d-carboxylethyl)-l-norvaline Dehydrogenase, domain 2"/>
    <property type="match status" value="1"/>
</dbReference>
<dbReference type="InterPro" id="IPR022694">
    <property type="entry name" value="3-OHacyl-CoA_DH"/>
</dbReference>
<feature type="domain" description="3-hydroxyacyl-CoA dehydrogenase NAD binding" evidence="9">
    <location>
        <begin position="6"/>
        <end position="185"/>
    </location>
</feature>
<accession>A0ABU8LUF2</accession>
<comment type="pathway">
    <text evidence="1">Lipid metabolism; fatty acid beta-oxidation.</text>
</comment>
<dbReference type="EMBL" id="JBBDGL010000002">
    <property type="protein sequence ID" value="MEJ1155882.1"/>
    <property type="molecule type" value="Genomic_DNA"/>
</dbReference>
<name>A0ABU8LUF2_9MICO</name>
<dbReference type="InterPro" id="IPR013328">
    <property type="entry name" value="6PGD_dom2"/>
</dbReference>
<dbReference type="PANTHER" id="PTHR43561">
    <property type="match status" value="1"/>
</dbReference>
<dbReference type="Pfam" id="PF02737">
    <property type="entry name" value="3HCDH_N"/>
    <property type="match status" value="1"/>
</dbReference>
<gene>
    <name evidence="10" type="ORF">WDU96_09785</name>
</gene>
<dbReference type="PIRSF" id="PIRSF000105">
    <property type="entry name" value="HCDH"/>
    <property type="match status" value="1"/>
</dbReference>
<dbReference type="EC" id="1.1.1.35" evidence="10"/>
<evidence type="ECO:0000256" key="7">
    <source>
        <dbReference type="ARBA" id="ARBA00049556"/>
    </source>
</evidence>
<comment type="caution">
    <text evidence="10">The sequence shown here is derived from an EMBL/GenBank/DDBJ whole genome shotgun (WGS) entry which is preliminary data.</text>
</comment>
<dbReference type="SUPFAM" id="SSF48179">
    <property type="entry name" value="6-phosphogluconate dehydrogenase C-terminal domain-like"/>
    <property type="match status" value="1"/>
</dbReference>
<protein>
    <submittedName>
        <fullName evidence="10">3-hydroxyacyl-CoA dehydrogenase</fullName>
        <ecNumber evidence="10">1.1.1.35</ecNumber>
    </submittedName>
</protein>
<evidence type="ECO:0000313" key="11">
    <source>
        <dbReference type="Proteomes" id="UP001368654"/>
    </source>
</evidence>
<evidence type="ECO:0000259" key="8">
    <source>
        <dbReference type="Pfam" id="PF00725"/>
    </source>
</evidence>
<dbReference type="PANTHER" id="PTHR43561:SF3">
    <property type="entry name" value="HYDROXYACYL-COENZYME A DEHYDROGENASE, MITOCHONDRIAL"/>
    <property type="match status" value="1"/>
</dbReference>
<keyword evidence="4 10" id="KW-0560">Oxidoreductase</keyword>
<dbReference type="GO" id="GO:0003857">
    <property type="term" value="F:(3S)-3-hydroxyacyl-CoA dehydrogenase (NAD+) activity"/>
    <property type="evidence" value="ECO:0007669"/>
    <property type="project" value="UniProtKB-EC"/>
</dbReference>
<feature type="domain" description="3-hydroxyacyl-CoA dehydrogenase C-terminal" evidence="8">
    <location>
        <begin position="190"/>
        <end position="284"/>
    </location>
</feature>
<proteinExistence type="predicted"/>
<dbReference type="InterPro" id="IPR006176">
    <property type="entry name" value="3-OHacyl-CoA_DH_NAD-bd"/>
</dbReference>
<keyword evidence="3" id="KW-0276">Fatty acid metabolism</keyword>
<dbReference type="InterPro" id="IPR006108">
    <property type="entry name" value="3HC_DH_C"/>
</dbReference>
<dbReference type="SUPFAM" id="SSF51735">
    <property type="entry name" value="NAD(P)-binding Rossmann-fold domains"/>
    <property type="match status" value="1"/>
</dbReference>
<comment type="catalytic activity">
    <reaction evidence="7">
        <text>a (3S)-3-hydroxyacyl-CoA + NAD(+) = a 3-oxoacyl-CoA + NADH + H(+)</text>
        <dbReference type="Rhea" id="RHEA:22432"/>
        <dbReference type="ChEBI" id="CHEBI:15378"/>
        <dbReference type="ChEBI" id="CHEBI:57318"/>
        <dbReference type="ChEBI" id="CHEBI:57540"/>
        <dbReference type="ChEBI" id="CHEBI:57945"/>
        <dbReference type="ChEBI" id="CHEBI:90726"/>
        <dbReference type="EC" id="1.1.1.35"/>
    </reaction>
</comment>
<evidence type="ECO:0000256" key="3">
    <source>
        <dbReference type="ARBA" id="ARBA00022832"/>
    </source>
</evidence>
<reference evidence="10 11" key="1">
    <citation type="submission" date="2024-02" db="EMBL/GenBank/DDBJ databases">
        <authorList>
            <person name="Saticioglu I.B."/>
        </authorList>
    </citation>
    <scope>NUCLEOTIDE SEQUENCE [LARGE SCALE GENOMIC DNA]</scope>
    <source>
        <strain evidence="10 11">Mu-86</strain>
    </source>
</reference>
<dbReference type="Pfam" id="PF00725">
    <property type="entry name" value="3HCDH"/>
    <property type="match status" value="1"/>
</dbReference>